<evidence type="ECO:0000259" key="2">
    <source>
        <dbReference type="Pfam" id="PF21762"/>
    </source>
</evidence>
<proteinExistence type="predicted"/>
<evidence type="ECO:0000313" key="3">
    <source>
        <dbReference type="EMBL" id="KAK4114135.1"/>
    </source>
</evidence>
<dbReference type="GO" id="GO:0005634">
    <property type="term" value="C:nucleus"/>
    <property type="evidence" value="ECO:0007669"/>
    <property type="project" value="TreeGrafter"/>
</dbReference>
<dbReference type="Proteomes" id="UP001302812">
    <property type="component" value="Unassembled WGS sequence"/>
</dbReference>
<dbReference type="Gene3D" id="3.30.420.10">
    <property type="entry name" value="Ribonuclease H-like superfamily/Ribonuclease H"/>
    <property type="match status" value="1"/>
</dbReference>
<dbReference type="GeneID" id="89936720"/>
<organism evidence="3 4">
    <name type="scientific">Canariomyces notabilis</name>
    <dbReference type="NCBI Taxonomy" id="2074819"/>
    <lineage>
        <taxon>Eukaryota</taxon>
        <taxon>Fungi</taxon>
        <taxon>Dikarya</taxon>
        <taxon>Ascomycota</taxon>
        <taxon>Pezizomycotina</taxon>
        <taxon>Sordariomycetes</taxon>
        <taxon>Sordariomycetidae</taxon>
        <taxon>Sordariales</taxon>
        <taxon>Chaetomiaceae</taxon>
        <taxon>Canariomyces</taxon>
    </lineage>
</organism>
<dbReference type="InterPro" id="IPR048519">
    <property type="entry name" value="Gfd2/YDR514C-like_C"/>
</dbReference>
<dbReference type="PANTHER" id="PTHR28083:SF1">
    <property type="entry name" value="GOOD FOR FULL DBP5 ACTIVITY PROTEIN 2"/>
    <property type="match status" value="1"/>
</dbReference>
<sequence length="565" mass="63073">MPAIEDKAVAETAALDDDEFLHSLCTYAGDTEAWARFDRSAWLSVEVEAAEEEADQENGQASNNEDDGGHEGETSLALNNVVWPETGLAMGDLSADGDIFVSWDLVEGYPTMFVGKKNSRRAAPFFTLDGIHEDRVWDLYYLHHPEKLGNPAIFVPTYQFEDLLHAINAKLETELTIPPGPNHGDFKMSFGLGNSPRPRFLGRSNSAECFKSLCAAIPAPKPEDDVGNATELGKKEFMSHLYVVQNAKKRKLHQPSKSDNKRRKRVTLHKTWGKSVKRVQRYLGLRKKLSPESTVADGVRPTIDFHSPMVHEPENSVLFVAIDTEAWEKDHSVLTEVGIAMLDTNDIRSVAPGDGGKNWFPLIRARHIRIEENRWAMNGQFVPSCAKSFNFGTSEWAKVATIPSILQQLIDKATLVDPADGTVKPRHVVLVFHERSADIKYLQSSVKYNITDAMNVLDVVDTKEMHQYATQDLNGRALETVLKYLDIHYENLHNGGNDAVYTLRAMIGLAVDKRLKSIAKAEKARNEPMDHIPFAEFMAKEREKEGWSSGGEETDGGDALGLFDL</sequence>
<reference evidence="3" key="1">
    <citation type="journal article" date="2023" name="Mol. Phylogenet. Evol.">
        <title>Genome-scale phylogeny and comparative genomics of the fungal order Sordariales.</title>
        <authorList>
            <person name="Hensen N."/>
            <person name="Bonometti L."/>
            <person name="Westerberg I."/>
            <person name="Brannstrom I.O."/>
            <person name="Guillou S."/>
            <person name="Cros-Aarteil S."/>
            <person name="Calhoun S."/>
            <person name="Haridas S."/>
            <person name="Kuo A."/>
            <person name="Mondo S."/>
            <person name="Pangilinan J."/>
            <person name="Riley R."/>
            <person name="LaButti K."/>
            <person name="Andreopoulos B."/>
            <person name="Lipzen A."/>
            <person name="Chen C."/>
            <person name="Yan M."/>
            <person name="Daum C."/>
            <person name="Ng V."/>
            <person name="Clum A."/>
            <person name="Steindorff A."/>
            <person name="Ohm R.A."/>
            <person name="Martin F."/>
            <person name="Silar P."/>
            <person name="Natvig D.O."/>
            <person name="Lalanne C."/>
            <person name="Gautier V."/>
            <person name="Ament-Velasquez S.L."/>
            <person name="Kruys A."/>
            <person name="Hutchinson M.I."/>
            <person name="Powell A.J."/>
            <person name="Barry K."/>
            <person name="Miller A.N."/>
            <person name="Grigoriev I.V."/>
            <person name="Debuchy R."/>
            <person name="Gladieux P."/>
            <person name="Hiltunen Thoren M."/>
            <person name="Johannesson H."/>
        </authorList>
    </citation>
    <scope>NUCLEOTIDE SEQUENCE</scope>
    <source>
        <strain evidence="3">CBS 508.74</strain>
    </source>
</reference>
<name>A0AAN6TGT5_9PEZI</name>
<gene>
    <name evidence="3" type="ORF">N656DRAFT_728260</name>
</gene>
<accession>A0AAN6TGT5</accession>
<protein>
    <recommendedName>
        <fullName evidence="2">Gfd2/YDR514C-like C-terminal domain-containing protein</fullName>
    </recommendedName>
</protein>
<dbReference type="AlphaFoldDB" id="A0AAN6TGT5"/>
<evidence type="ECO:0000313" key="4">
    <source>
        <dbReference type="Proteomes" id="UP001302812"/>
    </source>
</evidence>
<dbReference type="InterPro" id="IPR040151">
    <property type="entry name" value="Gfd2/YDR514C-like"/>
</dbReference>
<dbReference type="Pfam" id="PF21762">
    <property type="entry name" value="DEDDh_C"/>
    <property type="match status" value="1"/>
</dbReference>
<keyword evidence="4" id="KW-1185">Reference proteome</keyword>
<dbReference type="InterPro" id="IPR012337">
    <property type="entry name" value="RNaseH-like_sf"/>
</dbReference>
<feature type="region of interest" description="Disordered" evidence="1">
    <location>
        <begin position="543"/>
        <end position="565"/>
    </location>
</feature>
<dbReference type="SUPFAM" id="SSF53098">
    <property type="entry name" value="Ribonuclease H-like"/>
    <property type="match status" value="1"/>
</dbReference>
<reference evidence="3" key="2">
    <citation type="submission" date="2023-05" db="EMBL/GenBank/DDBJ databases">
        <authorList>
            <consortium name="Lawrence Berkeley National Laboratory"/>
            <person name="Steindorff A."/>
            <person name="Hensen N."/>
            <person name="Bonometti L."/>
            <person name="Westerberg I."/>
            <person name="Brannstrom I.O."/>
            <person name="Guillou S."/>
            <person name="Cros-Aarteil S."/>
            <person name="Calhoun S."/>
            <person name="Haridas S."/>
            <person name="Kuo A."/>
            <person name="Mondo S."/>
            <person name="Pangilinan J."/>
            <person name="Riley R."/>
            <person name="Labutti K."/>
            <person name="Andreopoulos B."/>
            <person name="Lipzen A."/>
            <person name="Chen C."/>
            <person name="Yanf M."/>
            <person name="Daum C."/>
            <person name="Ng V."/>
            <person name="Clum A."/>
            <person name="Ohm R."/>
            <person name="Martin F."/>
            <person name="Silar P."/>
            <person name="Natvig D."/>
            <person name="Lalanne C."/>
            <person name="Gautier V."/>
            <person name="Ament-Velasquez S.L."/>
            <person name="Kruys A."/>
            <person name="Hutchinson M.I."/>
            <person name="Powell A.J."/>
            <person name="Barry K."/>
            <person name="Miller A.N."/>
            <person name="Grigoriev I.V."/>
            <person name="Debuchy R."/>
            <person name="Gladieux P."/>
            <person name="Thoren M.H."/>
            <person name="Johannesson H."/>
        </authorList>
    </citation>
    <scope>NUCLEOTIDE SEQUENCE</scope>
    <source>
        <strain evidence="3">CBS 508.74</strain>
    </source>
</reference>
<comment type="caution">
    <text evidence="3">The sequence shown here is derived from an EMBL/GenBank/DDBJ whole genome shotgun (WGS) entry which is preliminary data.</text>
</comment>
<feature type="domain" description="Gfd2/YDR514C-like C-terminal" evidence="2">
    <location>
        <begin position="319"/>
        <end position="508"/>
    </location>
</feature>
<feature type="region of interest" description="Disordered" evidence="1">
    <location>
        <begin position="48"/>
        <end position="73"/>
    </location>
</feature>
<evidence type="ECO:0000256" key="1">
    <source>
        <dbReference type="SAM" id="MobiDB-lite"/>
    </source>
</evidence>
<dbReference type="PANTHER" id="PTHR28083">
    <property type="entry name" value="GOOD FOR FULL DBP5 ACTIVITY PROTEIN 2"/>
    <property type="match status" value="1"/>
</dbReference>
<dbReference type="EMBL" id="MU853337">
    <property type="protein sequence ID" value="KAK4114135.1"/>
    <property type="molecule type" value="Genomic_DNA"/>
</dbReference>
<dbReference type="RefSeq" id="XP_064671705.1">
    <property type="nucleotide sequence ID" value="XM_064812595.1"/>
</dbReference>
<feature type="non-terminal residue" evidence="3">
    <location>
        <position position="565"/>
    </location>
</feature>
<dbReference type="GO" id="GO:0003676">
    <property type="term" value="F:nucleic acid binding"/>
    <property type="evidence" value="ECO:0007669"/>
    <property type="project" value="InterPro"/>
</dbReference>
<dbReference type="InterPro" id="IPR036397">
    <property type="entry name" value="RNaseH_sf"/>
</dbReference>